<dbReference type="EMBL" id="VSSQ01035065">
    <property type="protein sequence ID" value="MPM87190.1"/>
    <property type="molecule type" value="Genomic_DNA"/>
</dbReference>
<name>A0A645DCI0_9ZZZZ</name>
<feature type="transmembrane region" description="Helical" evidence="2">
    <location>
        <begin position="69"/>
        <end position="92"/>
    </location>
</feature>
<keyword evidence="2" id="KW-1133">Transmembrane helix</keyword>
<dbReference type="GO" id="GO:0051301">
    <property type="term" value="P:cell division"/>
    <property type="evidence" value="ECO:0007669"/>
    <property type="project" value="UniProtKB-KW"/>
</dbReference>
<dbReference type="AlphaFoldDB" id="A0A645DCI0"/>
<reference evidence="3" key="1">
    <citation type="submission" date="2019-08" db="EMBL/GenBank/DDBJ databases">
        <authorList>
            <person name="Kucharzyk K."/>
            <person name="Murdoch R.W."/>
            <person name="Higgins S."/>
            <person name="Loffler F."/>
        </authorList>
    </citation>
    <scope>NUCLEOTIDE SEQUENCE</scope>
</reference>
<keyword evidence="3" id="KW-0131">Cell cycle</keyword>
<keyword evidence="1" id="KW-0175">Coiled coil</keyword>
<keyword evidence="2" id="KW-0812">Transmembrane</keyword>
<feature type="coiled-coil region" evidence="1">
    <location>
        <begin position="92"/>
        <end position="119"/>
    </location>
</feature>
<evidence type="ECO:0000313" key="3">
    <source>
        <dbReference type="EMBL" id="MPM87190.1"/>
    </source>
</evidence>
<protein>
    <submittedName>
        <fullName evidence="3">Cell division protein FtsL</fullName>
    </submittedName>
</protein>
<gene>
    <name evidence="3" type="primary">ftsL_20</name>
    <name evidence="3" type="ORF">SDC9_134284</name>
</gene>
<accession>A0A645DCI0</accession>
<sequence length="187" mass="20418">MAAAAARDLRYPRRGATNGNLAYDLDFELRERQLSHAGELPRRREEAAPAPQVRSAASVQVRERQHVSFLTLLSFCAVAALAVMTLLCYVQLTSLSSDVVALNKELSQLQTEKVILTAQYAQMFDLDTVKKAAESAGMAKPGSGQTYYLDLSGGDSAVVYKEKEAGLLERLAASLNHGVYAVVEYFD</sequence>
<organism evidence="3">
    <name type="scientific">bioreactor metagenome</name>
    <dbReference type="NCBI Taxonomy" id="1076179"/>
    <lineage>
        <taxon>unclassified sequences</taxon>
        <taxon>metagenomes</taxon>
        <taxon>ecological metagenomes</taxon>
    </lineage>
</organism>
<keyword evidence="2" id="KW-0472">Membrane</keyword>
<evidence type="ECO:0000256" key="2">
    <source>
        <dbReference type="SAM" id="Phobius"/>
    </source>
</evidence>
<proteinExistence type="predicted"/>
<comment type="caution">
    <text evidence="3">The sequence shown here is derived from an EMBL/GenBank/DDBJ whole genome shotgun (WGS) entry which is preliminary data.</text>
</comment>
<evidence type="ECO:0000256" key="1">
    <source>
        <dbReference type="SAM" id="Coils"/>
    </source>
</evidence>
<keyword evidence="3" id="KW-0132">Cell division</keyword>